<dbReference type="InterPro" id="IPR002641">
    <property type="entry name" value="PNPLA_dom"/>
</dbReference>
<evidence type="ECO:0000313" key="7">
    <source>
        <dbReference type="EMBL" id="TMS39817.1"/>
    </source>
</evidence>
<name>A0A4U8V7U7_STECR</name>
<feature type="short sequence motif" description="GXSXG" evidence="4">
    <location>
        <begin position="166"/>
        <end position="170"/>
    </location>
</feature>
<dbReference type="InterPro" id="IPR016035">
    <property type="entry name" value="Acyl_Trfase/lysoPLipase"/>
</dbReference>
<reference evidence="7 8" key="2">
    <citation type="journal article" date="2019" name="G3 (Bethesda)">
        <title>Hybrid Assembly of the Genome of the Entomopathogenic Nematode Steinernema carpocapsae Identifies the X-Chromosome.</title>
        <authorList>
            <person name="Serra L."/>
            <person name="Macchietto M."/>
            <person name="Macias-Munoz A."/>
            <person name="McGill C.J."/>
            <person name="Rodriguez I.M."/>
            <person name="Rodriguez B."/>
            <person name="Murad R."/>
            <person name="Mortazavi A."/>
        </authorList>
    </citation>
    <scope>NUCLEOTIDE SEQUENCE [LARGE SCALE GENOMIC DNA]</scope>
    <source>
        <strain evidence="7 8">ALL</strain>
    </source>
</reference>
<dbReference type="SUPFAM" id="SSF52151">
    <property type="entry name" value="FabD/lysophospholipase-like"/>
    <property type="match status" value="1"/>
</dbReference>
<evidence type="ECO:0000256" key="2">
    <source>
        <dbReference type="ARBA" id="ARBA00023043"/>
    </source>
</evidence>
<organism evidence="7 8">
    <name type="scientific">Steinernema carpocapsae</name>
    <name type="common">Entomopathogenic nematode</name>
    <dbReference type="NCBI Taxonomy" id="34508"/>
    <lineage>
        <taxon>Eukaryota</taxon>
        <taxon>Metazoa</taxon>
        <taxon>Ecdysozoa</taxon>
        <taxon>Nematoda</taxon>
        <taxon>Chromadorea</taxon>
        <taxon>Rhabditida</taxon>
        <taxon>Tylenchina</taxon>
        <taxon>Panagrolaimomorpha</taxon>
        <taxon>Strongyloidoidea</taxon>
        <taxon>Steinernematidae</taxon>
        <taxon>Steinernema</taxon>
    </lineage>
</organism>
<dbReference type="GO" id="GO:0047499">
    <property type="term" value="F:calcium-independent phospholipase A2 activity"/>
    <property type="evidence" value="ECO:0007669"/>
    <property type="project" value="InterPro"/>
</dbReference>
<sequence length="474" mass="52791">MPSSRCAHTLSQNKKVERISNLVAFMKSATPTQLDTKLVDTWANPQTSITDARFLLVLGADPARLYENGYGEQILSERVESGSICEQCAPKFQSFLDNADKIYESQFGQTPIELSKKKSFGTNGLVTMSLDGGGMRGLVSVVCLLFASRRLFGDESLPSHIDWLVGTSTGSMLALALAKGYSLTETFFLYWEMKKVIFLDTGTLSRLFSNAVDKQTLMLDKTLGECFVDEDQFISCPRRVTVPALDVSTTPARLHVFRNYPILSADEIVEEVSFRDAARASSAAPTYFHPHVLNGRKLVDGSLVANCPLSVLFSEHDRRMKHGLKDNIACIISIGTGEPKHTERKYKSGSNFRQRSKHLLHLGELMFEQVVGHEQSVLDSCRDRCHAQQIPFVRISPSGINVRIDQIDDGKLMDMLWTTLLYLSEQVAEVDRLGSILLAQQQPQHHQHHNATAASASLETPLIENSRKRSNTVL</sequence>
<dbReference type="STRING" id="34508.A0A4U8V7U7"/>
<keyword evidence="2" id="KW-0040">ANK repeat</keyword>
<feature type="compositionally biased region" description="Low complexity" evidence="5">
    <location>
        <begin position="444"/>
        <end position="456"/>
    </location>
</feature>
<protein>
    <recommendedName>
        <fullName evidence="6">PNPLA domain-containing protein</fullName>
    </recommendedName>
</protein>
<dbReference type="Proteomes" id="UP000298663">
    <property type="component" value="Chromosome X"/>
</dbReference>
<feature type="domain" description="PNPLA" evidence="6">
    <location>
        <begin position="128"/>
        <end position="313"/>
    </location>
</feature>
<evidence type="ECO:0000313" key="8">
    <source>
        <dbReference type="Proteomes" id="UP000298663"/>
    </source>
</evidence>
<keyword evidence="4" id="KW-0378">Hydrolase</keyword>
<accession>A0A4U8V7U7</accession>
<feature type="active site" description="Nucleophile" evidence="4">
    <location>
        <position position="168"/>
    </location>
</feature>
<proteinExistence type="predicted"/>
<dbReference type="GO" id="GO:0005739">
    <property type="term" value="C:mitochondrion"/>
    <property type="evidence" value="ECO:0007669"/>
    <property type="project" value="TreeGrafter"/>
</dbReference>
<evidence type="ECO:0000256" key="1">
    <source>
        <dbReference type="ARBA" id="ARBA00022737"/>
    </source>
</evidence>
<evidence type="ECO:0000256" key="3">
    <source>
        <dbReference type="ARBA" id="ARBA00023098"/>
    </source>
</evidence>
<evidence type="ECO:0000259" key="6">
    <source>
        <dbReference type="PROSITE" id="PS51635"/>
    </source>
</evidence>
<dbReference type="Pfam" id="PF01734">
    <property type="entry name" value="Patatin"/>
    <property type="match status" value="1"/>
</dbReference>
<comment type="caution">
    <text evidence="4">Lacks conserved residue(s) required for the propagation of feature annotation.</text>
</comment>
<dbReference type="PROSITE" id="PS51635">
    <property type="entry name" value="PNPLA"/>
    <property type="match status" value="1"/>
</dbReference>
<keyword evidence="3 4" id="KW-0443">Lipid metabolism</keyword>
<keyword evidence="1" id="KW-0677">Repeat</keyword>
<feature type="short sequence motif" description="GXGXXG" evidence="4">
    <location>
        <begin position="132"/>
        <end position="137"/>
    </location>
</feature>
<dbReference type="GO" id="GO:0016042">
    <property type="term" value="P:lipid catabolic process"/>
    <property type="evidence" value="ECO:0007669"/>
    <property type="project" value="UniProtKB-UniRule"/>
</dbReference>
<dbReference type="InterPro" id="IPR047148">
    <property type="entry name" value="PLPL9"/>
</dbReference>
<gene>
    <name evidence="7" type="ORF">L596_006290</name>
</gene>
<evidence type="ECO:0000256" key="4">
    <source>
        <dbReference type="PROSITE-ProRule" id="PRU01161"/>
    </source>
</evidence>
<evidence type="ECO:0000256" key="5">
    <source>
        <dbReference type="SAM" id="MobiDB-lite"/>
    </source>
</evidence>
<dbReference type="EMBL" id="CM016762">
    <property type="protein sequence ID" value="TMS39817.1"/>
    <property type="molecule type" value="Genomic_DNA"/>
</dbReference>
<keyword evidence="4" id="KW-0442">Lipid degradation</keyword>
<dbReference type="GO" id="GO:0052816">
    <property type="term" value="F:long-chain fatty acyl-CoA hydrolase activity"/>
    <property type="evidence" value="ECO:0007669"/>
    <property type="project" value="TreeGrafter"/>
</dbReference>
<dbReference type="OrthoDB" id="10021675at2759"/>
<dbReference type="Gene3D" id="3.40.1090.10">
    <property type="entry name" value="Cytosolic phospholipase A2 catalytic domain"/>
    <property type="match status" value="1"/>
</dbReference>
<dbReference type="AlphaFoldDB" id="A0A4U8V7U7"/>
<keyword evidence="8" id="KW-1185">Reference proteome</keyword>
<feature type="active site" description="Proton acceptor" evidence="4">
    <location>
        <position position="300"/>
    </location>
</feature>
<reference evidence="7 8" key="1">
    <citation type="journal article" date="2015" name="Genome Biol.">
        <title>Comparative genomics of Steinernema reveals deeply conserved gene regulatory networks.</title>
        <authorList>
            <person name="Dillman A.R."/>
            <person name="Macchietto M."/>
            <person name="Porter C.F."/>
            <person name="Rogers A."/>
            <person name="Williams B."/>
            <person name="Antoshechkin I."/>
            <person name="Lee M.M."/>
            <person name="Goodwin Z."/>
            <person name="Lu X."/>
            <person name="Lewis E.E."/>
            <person name="Goodrich-Blair H."/>
            <person name="Stock S.P."/>
            <person name="Adams B.J."/>
            <person name="Sternberg P.W."/>
            <person name="Mortazavi A."/>
        </authorList>
    </citation>
    <scope>NUCLEOTIDE SEQUENCE [LARGE SCALE GENOMIC DNA]</scope>
    <source>
        <strain evidence="7 8">ALL</strain>
    </source>
</reference>
<feature type="region of interest" description="Disordered" evidence="5">
    <location>
        <begin position="444"/>
        <end position="474"/>
    </location>
</feature>
<dbReference type="PANTHER" id="PTHR24139">
    <property type="entry name" value="CALCIUM-INDEPENDENT PHOSPHOLIPASE A2"/>
    <property type="match status" value="1"/>
</dbReference>
<dbReference type="PANTHER" id="PTHR24139:SF35">
    <property type="entry name" value="PNPLA DOMAIN-CONTAINING PROTEIN"/>
    <property type="match status" value="1"/>
</dbReference>
<dbReference type="GO" id="GO:2000304">
    <property type="term" value="P:positive regulation of ceramide biosynthetic process"/>
    <property type="evidence" value="ECO:0007669"/>
    <property type="project" value="TreeGrafter"/>
</dbReference>